<dbReference type="InterPro" id="IPR001806">
    <property type="entry name" value="Small_GTPase"/>
</dbReference>
<dbReference type="SUPFAM" id="SSF52540">
    <property type="entry name" value="P-loop containing nucleoside triphosphate hydrolases"/>
    <property type="match status" value="1"/>
</dbReference>
<dbReference type="KEGG" id="ips:CfP315_0934"/>
<feature type="transmembrane region" description="Helical" evidence="2">
    <location>
        <begin position="85"/>
        <end position="105"/>
    </location>
</feature>
<protein>
    <submittedName>
        <fullName evidence="3">Rab-GTPase</fullName>
    </submittedName>
</protein>
<accession>A0AA48HVQ7</accession>
<gene>
    <name evidence="3" type="ORF">CfP315_0934</name>
</gene>
<proteinExistence type="predicted"/>
<keyword evidence="1" id="KW-0547">Nucleotide-binding</keyword>
<dbReference type="PANTHER" id="PTHR47978">
    <property type="match status" value="1"/>
</dbReference>
<name>A0AA48HVQ7_9FIRM</name>
<dbReference type="Gene3D" id="3.40.50.300">
    <property type="entry name" value="P-loop containing nucleotide triphosphate hydrolases"/>
    <property type="match status" value="1"/>
</dbReference>
<dbReference type="GO" id="GO:0003924">
    <property type="term" value="F:GTPase activity"/>
    <property type="evidence" value="ECO:0007669"/>
    <property type="project" value="InterPro"/>
</dbReference>
<organism evidence="3">
    <name type="scientific">Candidatus Improbicoccus pseudotrichonymphae</name>
    <dbReference type="NCBI Taxonomy" id="3033792"/>
    <lineage>
        <taxon>Bacteria</taxon>
        <taxon>Bacillati</taxon>
        <taxon>Bacillota</taxon>
        <taxon>Clostridia</taxon>
        <taxon>Candidatus Improbicoccus</taxon>
    </lineage>
</organism>
<dbReference type="AlphaFoldDB" id="A0AA48HVQ7"/>
<dbReference type="Pfam" id="PF00071">
    <property type="entry name" value="Ras"/>
    <property type="match status" value="1"/>
</dbReference>
<dbReference type="SMART" id="SM00175">
    <property type="entry name" value="RAB"/>
    <property type="match status" value="1"/>
</dbReference>
<dbReference type="Proteomes" id="UP001337580">
    <property type="component" value="Chromosome"/>
</dbReference>
<dbReference type="PROSITE" id="PS51419">
    <property type="entry name" value="RAB"/>
    <property type="match status" value="1"/>
</dbReference>
<evidence type="ECO:0000256" key="1">
    <source>
        <dbReference type="ARBA" id="ARBA00022741"/>
    </source>
</evidence>
<keyword evidence="2" id="KW-0812">Transmembrane</keyword>
<keyword evidence="2" id="KW-0472">Membrane</keyword>
<evidence type="ECO:0000313" key="3">
    <source>
        <dbReference type="EMBL" id="BED92311.1"/>
    </source>
</evidence>
<sequence>MAGNKFIKSLMAFFGAKKKERNSFIKKEKINNNKNSKKISKNNKIISSILAVAMCCQPLVGAVNLPLAVNDSELVELKGNNNGEIKNLAVGIAGFIGIALLEVFCGKGKNQRIDLSGEDNESIKNQVTTIDEDNESIKSQVTTIGEEECGKSCLVLRENGKEFDQERNKTDYANFSTKTIKNSETNILFNNWDIKGNNEDIMPLYLKNAKIIRICFDLSKPLDQNQIVRYFERWVKIASEKAPNALMMFIGCKSDKKEENAPGYGEIIDNAIRSAISRDPNYCQIIIPSVGGNLFFETSALDGRGIKEVENAMVEAVLVDNYKQHQTQRD</sequence>
<dbReference type="GO" id="GO:0005525">
    <property type="term" value="F:GTP binding"/>
    <property type="evidence" value="ECO:0007669"/>
    <property type="project" value="InterPro"/>
</dbReference>
<reference evidence="3" key="1">
    <citation type="journal article" date="2023" name="ISME J.">
        <title>Emergence of putative energy parasites within Clostridia revealed by genome analysis of a novel endosymbiotic clade.</title>
        <authorList>
            <person name="Takahashi K."/>
            <person name="Kuwahara H."/>
            <person name="Horikawa Y."/>
            <person name="Izawa K."/>
            <person name="Kato D."/>
            <person name="Inagaki T."/>
            <person name="Yuki M."/>
            <person name="Ohkuma M."/>
            <person name="Hongoh Y."/>
        </authorList>
    </citation>
    <scope>NUCLEOTIDE SEQUENCE</scope>
    <source>
        <strain evidence="3">CfP3-15</strain>
    </source>
</reference>
<dbReference type="InterPro" id="IPR027417">
    <property type="entry name" value="P-loop_NTPase"/>
</dbReference>
<dbReference type="PRINTS" id="PR00449">
    <property type="entry name" value="RASTRNSFRMNG"/>
</dbReference>
<dbReference type="EMBL" id="AP027924">
    <property type="protein sequence ID" value="BED92311.1"/>
    <property type="molecule type" value="Genomic_DNA"/>
</dbReference>
<evidence type="ECO:0000256" key="2">
    <source>
        <dbReference type="SAM" id="Phobius"/>
    </source>
</evidence>
<keyword evidence="2" id="KW-1133">Transmembrane helix</keyword>